<keyword evidence="2" id="KW-1185">Reference proteome</keyword>
<dbReference type="HOGENOM" id="CLU_2905381_0_0_1"/>
<proteinExistence type="predicted"/>
<evidence type="ECO:0000313" key="1">
    <source>
        <dbReference type="EMBL" id="KIX05225.1"/>
    </source>
</evidence>
<dbReference type="AlphaFoldDB" id="A0A0D2J834"/>
<gene>
    <name evidence="1" type="ORF">Z518_06097</name>
</gene>
<organism evidence="1 2">
    <name type="scientific">Rhinocladiella mackenziei CBS 650.93</name>
    <dbReference type="NCBI Taxonomy" id="1442369"/>
    <lineage>
        <taxon>Eukaryota</taxon>
        <taxon>Fungi</taxon>
        <taxon>Dikarya</taxon>
        <taxon>Ascomycota</taxon>
        <taxon>Pezizomycotina</taxon>
        <taxon>Eurotiomycetes</taxon>
        <taxon>Chaetothyriomycetidae</taxon>
        <taxon>Chaetothyriales</taxon>
        <taxon>Herpotrichiellaceae</taxon>
        <taxon>Rhinocladiella</taxon>
    </lineage>
</organism>
<dbReference type="VEuPathDB" id="FungiDB:Z518_06097"/>
<evidence type="ECO:0000313" key="2">
    <source>
        <dbReference type="Proteomes" id="UP000053617"/>
    </source>
</evidence>
<dbReference type="GeneID" id="25294168"/>
<dbReference type="OrthoDB" id="5380555at2759"/>
<dbReference type="EMBL" id="KN847478">
    <property type="protein sequence ID" value="KIX05225.1"/>
    <property type="molecule type" value="Genomic_DNA"/>
</dbReference>
<sequence length="62" mass="7148">MPSTLEYQVTKSEQANMKLIYAGFVDLLIADNKDPYTLMEFKNIQIPYLGLKIQGRQILLNN</sequence>
<dbReference type="RefSeq" id="XP_013272361.1">
    <property type="nucleotide sequence ID" value="XM_013416907.1"/>
</dbReference>
<dbReference type="Proteomes" id="UP000053617">
    <property type="component" value="Unassembled WGS sequence"/>
</dbReference>
<protein>
    <submittedName>
        <fullName evidence="1">Uncharacterized protein</fullName>
    </submittedName>
</protein>
<accession>A0A0D2J834</accession>
<name>A0A0D2J834_9EURO</name>
<reference evidence="1 2" key="1">
    <citation type="submission" date="2015-01" db="EMBL/GenBank/DDBJ databases">
        <title>The Genome Sequence of Rhinocladiella mackenzie CBS 650.93.</title>
        <authorList>
            <consortium name="The Broad Institute Genomics Platform"/>
            <person name="Cuomo C."/>
            <person name="de Hoog S."/>
            <person name="Gorbushina A."/>
            <person name="Stielow B."/>
            <person name="Teixiera M."/>
            <person name="Abouelleil A."/>
            <person name="Chapman S.B."/>
            <person name="Priest M."/>
            <person name="Young S.K."/>
            <person name="Wortman J."/>
            <person name="Nusbaum C."/>
            <person name="Birren B."/>
        </authorList>
    </citation>
    <scope>NUCLEOTIDE SEQUENCE [LARGE SCALE GENOMIC DNA]</scope>
    <source>
        <strain evidence="1 2">CBS 650.93</strain>
    </source>
</reference>